<dbReference type="SMART" id="SM00825">
    <property type="entry name" value="PKS_KS"/>
    <property type="match status" value="1"/>
</dbReference>
<dbReference type="SUPFAM" id="SSF53901">
    <property type="entry name" value="Thiolase-like"/>
    <property type="match status" value="2"/>
</dbReference>
<dbReference type="GO" id="GO:0006633">
    <property type="term" value="P:fatty acid biosynthetic process"/>
    <property type="evidence" value="ECO:0007669"/>
    <property type="project" value="TreeGrafter"/>
</dbReference>
<dbReference type="InterPro" id="IPR000794">
    <property type="entry name" value="Beta-ketoacyl_synthase"/>
</dbReference>
<dbReference type="PROSITE" id="PS52004">
    <property type="entry name" value="KS3_2"/>
    <property type="match status" value="1"/>
</dbReference>
<dbReference type="GeneID" id="95359847"/>
<proteinExistence type="inferred from homology"/>
<dbReference type="CDD" id="cd00834">
    <property type="entry name" value="KAS_I_II"/>
    <property type="match status" value="1"/>
</dbReference>
<comment type="caution">
    <text evidence="5">The sequence shown here is derived from an EMBL/GenBank/DDBJ whole genome shotgun (WGS) entry which is preliminary data.</text>
</comment>
<dbReference type="PANTHER" id="PTHR11712">
    <property type="entry name" value="POLYKETIDE SYNTHASE-RELATED"/>
    <property type="match status" value="1"/>
</dbReference>
<protein>
    <submittedName>
        <fullName evidence="5">Beta-ketoacyl-acyl-carrier-protein synthase II</fullName>
    </submittedName>
</protein>
<keyword evidence="6" id="KW-1185">Reference proteome</keyword>
<dbReference type="RefSeq" id="WP_021798240.1">
    <property type="nucleotide sequence ID" value="NZ_ACVN02000243.1"/>
</dbReference>
<dbReference type="Proteomes" id="UP000017052">
    <property type="component" value="Unassembled WGS sequence"/>
</dbReference>
<evidence type="ECO:0000313" key="6">
    <source>
        <dbReference type="Proteomes" id="UP000017052"/>
    </source>
</evidence>
<dbReference type="InterPro" id="IPR014031">
    <property type="entry name" value="Ketoacyl_synth_C"/>
</dbReference>
<dbReference type="InterPro" id="IPR020841">
    <property type="entry name" value="PKS_Beta-ketoAc_synthase_dom"/>
</dbReference>
<dbReference type="GO" id="GO:0004315">
    <property type="term" value="F:3-oxoacyl-[acyl-carrier-protein] synthase activity"/>
    <property type="evidence" value="ECO:0007669"/>
    <property type="project" value="TreeGrafter"/>
</dbReference>
<evidence type="ECO:0000259" key="4">
    <source>
        <dbReference type="PROSITE" id="PS52004"/>
    </source>
</evidence>
<dbReference type="PANTHER" id="PTHR11712:SF336">
    <property type="entry name" value="3-OXOACYL-[ACYL-CARRIER-PROTEIN] SYNTHASE, MITOCHONDRIAL"/>
    <property type="match status" value="1"/>
</dbReference>
<sequence length="416" mass="43839">MHRVVITGVGAVSAYGLGARTLWRSVVSGRSAVDSLRSLAGYEMSSPPLGAEFQDFDFTTALPGAEAYAHLTDRGTQFALVAAQEAFDDARLGSALGETIPNDRFGVYLGTTTAGILSATDMAVSHLTRTPLPDFSLAHAFCPGAWPDLIAHRFSADGIMRSVSTSCYAGGESVGLGFRDVKEGRTTVALAGGCDAPIAITNYMSFQIIGATSRWTGDPARACKPFSADRDGMVFGEGSGFLVLEDLDSALARNARIYGEIIGYAATSDGEDMVRPSHDGSRWADAIRQALAEASIAPDRIDYVSCHGTGTRENDRAEVRAITDALGRTDVPIGSIKSMIGHAFGGASALELVCLGMILVDKILPPTINYSAPDPECDIDCVPNEARPVTRCDYALKTATGFGGSNMALVMAGWED</sequence>
<dbReference type="OrthoDB" id="9808669at2"/>
<dbReference type="Pfam" id="PF02801">
    <property type="entry name" value="Ketoacyl-synt_C"/>
    <property type="match status" value="1"/>
</dbReference>
<dbReference type="EMBL" id="ACVN02000243">
    <property type="protein sequence ID" value="ERK53094.1"/>
    <property type="molecule type" value="Genomic_DNA"/>
</dbReference>
<gene>
    <name evidence="5" type="ORF">HMPREF0682_1106</name>
</gene>
<feature type="domain" description="Ketosynthase family 3 (KS3)" evidence="4">
    <location>
        <begin position="1"/>
        <end position="413"/>
    </location>
</feature>
<keyword evidence="2 3" id="KW-0808">Transferase</keyword>
<name>U2QAG8_9ACTN</name>
<organism evidence="5 6">
    <name type="scientific">Propionibacterium acidifaciens F0233</name>
    <dbReference type="NCBI Taxonomy" id="553198"/>
    <lineage>
        <taxon>Bacteria</taxon>
        <taxon>Bacillati</taxon>
        <taxon>Actinomycetota</taxon>
        <taxon>Actinomycetes</taxon>
        <taxon>Propionibacteriales</taxon>
        <taxon>Propionibacteriaceae</taxon>
        <taxon>Propionibacterium</taxon>
    </lineage>
</organism>
<evidence type="ECO:0000256" key="2">
    <source>
        <dbReference type="ARBA" id="ARBA00022679"/>
    </source>
</evidence>
<evidence type="ECO:0000313" key="5">
    <source>
        <dbReference type="EMBL" id="ERK53094.1"/>
    </source>
</evidence>
<reference evidence="5" key="1">
    <citation type="submission" date="2013-08" db="EMBL/GenBank/DDBJ databases">
        <authorList>
            <person name="Durkin A.S."/>
            <person name="Haft D.R."/>
            <person name="McCorrison J."/>
            <person name="Torralba M."/>
            <person name="Gillis M."/>
            <person name="Haft D.H."/>
            <person name="Methe B."/>
            <person name="Sutton G."/>
            <person name="Nelson K.E."/>
        </authorList>
    </citation>
    <scope>NUCLEOTIDE SEQUENCE [LARGE SCALE GENOMIC DNA]</scope>
    <source>
        <strain evidence="5">F0233</strain>
    </source>
</reference>
<evidence type="ECO:0000256" key="3">
    <source>
        <dbReference type="RuleBase" id="RU003694"/>
    </source>
</evidence>
<dbReference type="InterPro" id="IPR014030">
    <property type="entry name" value="Ketoacyl_synth_N"/>
</dbReference>
<dbReference type="GO" id="GO:0005829">
    <property type="term" value="C:cytosol"/>
    <property type="evidence" value="ECO:0007669"/>
    <property type="project" value="TreeGrafter"/>
</dbReference>
<comment type="similarity">
    <text evidence="1 3">Belongs to the thiolase-like superfamily. Beta-ketoacyl-ACP synthases family.</text>
</comment>
<accession>U2QAG8</accession>
<dbReference type="InterPro" id="IPR016039">
    <property type="entry name" value="Thiolase-like"/>
</dbReference>
<dbReference type="AlphaFoldDB" id="U2QAG8"/>
<dbReference type="Gene3D" id="3.40.47.10">
    <property type="match status" value="1"/>
</dbReference>
<dbReference type="Pfam" id="PF00109">
    <property type="entry name" value="ketoacyl-synt"/>
    <property type="match status" value="1"/>
</dbReference>
<evidence type="ECO:0000256" key="1">
    <source>
        <dbReference type="ARBA" id="ARBA00008467"/>
    </source>
</evidence>